<keyword evidence="1" id="KW-0472">Membrane</keyword>
<comment type="caution">
    <text evidence="2">The sequence shown here is derived from an EMBL/GenBank/DDBJ whole genome shotgun (WGS) entry which is preliminary data.</text>
</comment>
<feature type="transmembrane region" description="Helical" evidence="1">
    <location>
        <begin position="196"/>
        <end position="220"/>
    </location>
</feature>
<accession>A0A084U2V3</accession>
<keyword evidence="1" id="KW-0812">Transmembrane</keyword>
<dbReference type="EMBL" id="AWQU01000087">
    <property type="protein sequence ID" value="KFB07289.1"/>
    <property type="molecule type" value="Genomic_DNA"/>
</dbReference>
<keyword evidence="1" id="KW-1133">Transmembrane helix</keyword>
<feature type="transmembrane region" description="Helical" evidence="1">
    <location>
        <begin position="240"/>
        <end position="261"/>
    </location>
</feature>
<sequence length="374" mass="42890">MEIKNSKKLLSEIDSNLKIIFNSSALLNKLKDETFEDVVLKQISILKFIEKKAKVKESDADLWIKKLNDINGSKREFIELNYSNQDDIVDDINYLSVYVQNMFKKPLSEFKKDDIKLNISSNDNKTVDSKVNDNMNANPMVPPMFQNGMGNQFNSPENYQLWQNEMQMMVARNRLQQMVNTGEFYQYKTKPLIIRIIKYIISGVAIGLALISILIGIFLLLSNGIKISSAGKEDVLTINYFTLISQIIYALLFLWIGYIFLKPLKNDNQKYSYNKFLGYMMLIIIIYFFFSQITVSFLYQNISIVESNSQQKIGFNGFIVCNFIQVGLFGIALIVNILGLVFSPKPDIERINAKLAQIMDELKSGNNKDAAKPN</sequence>
<evidence type="ECO:0000313" key="3">
    <source>
        <dbReference type="Proteomes" id="UP000028523"/>
    </source>
</evidence>
<name>A0A084U2V3_MALIO</name>
<gene>
    <name evidence="2" type="ORF">P271_117</name>
</gene>
<evidence type="ECO:0000313" key="2">
    <source>
        <dbReference type="EMBL" id="KFB07289.1"/>
    </source>
</evidence>
<dbReference type="Proteomes" id="UP000028523">
    <property type="component" value="Unassembled WGS sequence"/>
</dbReference>
<evidence type="ECO:0000256" key="1">
    <source>
        <dbReference type="SAM" id="Phobius"/>
    </source>
</evidence>
<proteinExistence type="predicted"/>
<organism evidence="2 3">
    <name type="scientific">Malacoplasma iowae DK-CPA</name>
    <dbReference type="NCBI Taxonomy" id="1394179"/>
    <lineage>
        <taxon>Bacteria</taxon>
        <taxon>Bacillati</taxon>
        <taxon>Mycoplasmatota</taxon>
        <taxon>Mycoplasmoidales</taxon>
        <taxon>Mycoplasmoidaceae</taxon>
        <taxon>Malacoplasma</taxon>
    </lineage>
</organism>
<dbReference type="RefSeq" id="WP_036452510.1">
    <property type="nucleotide sequence ID" value="NZ_AWQU01000087.1"/>
</dbReference>
<feature type="transmembrane region" description="Helical" evidence="1">
    <location>
        <begin position="313"/>
        <end position="342"/>
    </location>
</feature>
<feature type="transmembrane region" description="Helical" evidence="1">
    <location>
        <begin position="273"/>
        <end position="293"/>
    </location>
</feature>
<keyword evidence="3" id="KW-1185">Reference proteome</keyword>
<protein>
    <submittedName>
        <fullName evidence="2">Uncharacterized protein</fullName>
    </submittedName>
</protein>
<reference evidence="2 3" key="1">
    <citation type="journal article" date="2014" name="PLoS ONE">
        <title>Reduction of Hydrogen Peroxide Accumulation and Toxicity by a Catalase from Mycoplasma iowae.</title>
        <authorList>
            <person name="Pritchard R.E."/>
            <person name="Prassinos A.J."/>
            <person name="Osborne J.D."/>
            <person name="Raviv Z."/>
            <person name="Balish M.F."/>
        </authorList>
    </citation>
    <scope>NUCLEOTIDE SEQUENCE [LARGE SCALE GENOMIC DNA]</scope>
    <source>
        <strain evidence="2 3">DK-CPA</strain>
    </source>
</reference>
<dbReference type="AlphaFoldDB" id="A0A084U2V3"/>